<dbReference type="CDD" id="cd10924">
    <property type="entry name" value="CE4_COG4878"/>
    <property type="match status" value="1"/>
</dbReference>
<comment type="caution">
    <text evidence="1">The sequence shown here is derived from an EMBL/GenBank/DDBJ whole genome shotgun (WGS) entry which is preliminary data.</text>
</comment>
<proteinExistence type="predicted"/>
<dbReference type="Proteomes" id="UP001519296">
    <property type="component" value="Unassembled WGS sequence"/>
</dbReference>
<gene>
    <name evidence="1" type="ORF">C4K46_06820</name>
</gene>
<dbReference type="Pfam" id="PF09960">
    <property type="entry name" value="DUF2194"/>
    <property type="match status" value="2"/>
</dbReference>
<name>A0ABS5B592_9STRE</name>
<keyword evidence="2" id="KW-1185">Reference proteome</keyword>
<dbReference type="InterPro" id="IPR011330">
    <property type="entry name" value="Glyco_hydro/deAcase_b/a-brl"/>
</dbReference>
<dbReference type="RefSeq" id="WP_209628158.1">
    <property type="nucleotide sequence ID" value="NZ_PRDG01000004.1"/>
</dbReference>
<sequence length="609" mass="68896">MRRTKKLFRYKEPLFVLLLFLVLAGFLLVQKRGQSYAVNTDQSTYLQGPIPSTKKVLESLSKDTLVLVDSQDESSMVAKIQFEQILKDMRMGYDLVDISKAKIPNFSDYKKVVVLLSTLENFQNKHNDLVEWVSNGGSAMFGVTLFREENLASIEQKLGIENLDYVNTAVSNIFIDKNFMIGGGRSYKIDEPFNSAWKVSLLEDAKIHAWTDEEAKIPLVWERNHGQGKFVVDNIGIYDKSIRGIYAASYSLMTDATAYPVINGSTYYLDDFPSPVPAGDATFVRRDYNMSVSDFYTNVWWPDLLTLHKKYGIRHTGVVIENYEDNTSGSTNKQTDIERFKYFGNSLLANGGEIGYHGYNHQPLSLSNVDYGDVYPEYKTWKSKQAMEASLRELVRFTDSLFPKVEKSVYVPPSNVLSPEGREMIVKKFPEIKSISSNYFSGKFAYAQEFEVAEDGMIEQPRTVAGAIWDDYSTLTAFSELNMHYVNNHFLHPDDALDEERGAAQGWAKMFASLEGSVSWIETIAPNIRNLTGSEMAGAVQRYGILKVNQTNSNDEIKLKLDNFHDKAYLMLRINKGQPGKVTGAKLENLTGNLYLLEAKSANITIKLK</sequence>
<reference evidence="1 2" key="1">
    <citation type="submission" date="2018-02" db="EMBL/GenBank/DDBJ databases">
        <title>Draft genome sequence of Streptococcus oricebi CCUG 70868T type strain.</title>
        <authorList>
            <person name="Mendez V."/>
            <person name="Salva-Serra F."/>
            <person name="Jaen-Luchoro D."/>
            <person name="Gonzales-Siles L."/>
            <person name="Karlsson R."/>
            <person name="Engstrom-Jakobsson H."/>
            <person name="Busquets A."/>
            <person name="Gomila M."/>
            <person name="Pineiro-Iglesias B."/>
            <person name="Bennasar-Figueras A."/>
            <person name="Seeger M."/>
            <person name="Moore E."/>
        </authorList>
    </citation>
    <scope>NUCLEOTIDE SEQUENCE [LARGE SCALE GENOMIC DNA]</scope>
    <source>
        <strain evidence="1 2">CCUG 70868</strain>
    </source>
</reference>
<dbReference type="SUPFAM" id="SSF88713">
    <property type="entry name" value="Glycoside hydrolase/deacetylase"/>
    <property type="match status" value="1"/>
</dbReference>
<evidence type="ECO:0000313" key="1">
    <source>
        <dbReference type="EMBL" id="MBP2623651.1"/>
    </source>
</evidence>
<accession>A0ABS5B592</accession>
<dbReference type="InterPro" id="IPR018695">
    <property type="entry name" value="DUF2194"/>
</dbReference>
<dbReference type="EMBL" id="PRDG01000004">
    <property type="protein sequence ID" value="MBP2623651.1"/>
    <property type="molecule type" value="Genomic_DNA"/>
</dbReference>
<organism evidence="1 2">
    <name type="scientific">Streptococcus oricebi</name>
    <dbReference type="NCBI Taxonomy" id="1547447"/>
    <lineage>
        <taxon>Bacteria</taxon>
        <taxon>Bacillati</taxon>
        <taxon>Bacillota</taxon>
        <taxon>Bacilli</taxon>
        <taxon>Lactobacillales</taxon>
        <taxon>Streptococcaceae</taxon>
        <taxon>Streptococcus</taxon>
    </lineage>
</organism>
<evidence type="ECO:0000313" key="2">
    <source>
        <dbReference type="Proteomes" id="UP001519296"/>
    </source>
</evidence>
<protein>
    <submittedName>
        <fullName evidence="1">DUF2194 domain-containing protein</fullName>
    </submittedName>
</protein>
<dbReference type="Gene3D" id="3.20.20.370">
    <property type="entry name" value="Glycoside hydrolase/deacetylase"/>
    <property type="match status" value="1"/>
</dbReference>